<evidence type="ECO:0000256" key="2">
    <source>
        <dbReference type="ARBA" id="ARBA00004613"/>
    </source>
</evidence>
<dbReference type="InterPro" id="IPR010259">
    <property type="entry name" value="S8pro/Inhibitor_I9"/>
</dbReference>
<dbReference type="GO" id="GO:0006508">
    <property type="term" value="P:proteolysis"/>
    <property type="evidence" value="ECO:0007669"/>
    <property type="project" value="UniProtKB-KW"/>
</dbReference>
<dbReference type="Proteomes" id="UP001055439">
    <property type="component" value="Chromosome 4"/>
</dbReference>
<evidence type="ECO:0000256" key="3">
    <source>
        <dbReference type="ARBA" id="ARBA00009444"/>
    </source>
</evidence>
<dbReference type="PROSITE" id="PS00138">
    <property type="entry name" value="SUBTILASE_SER"/>
    <property type="match status" value="1"/>
</dbReference>
<dbReference type="InterPro" id="IPR041469">
    <property type="entry name" value="Subtilisin-like_FN3"/>
</dbReference>
<keyword evidence="6 13" id="KW-0645">Protease</keyword>
<evidence type="ECO:0000256" key="14">
    <source>
        <dbReference type="RuleBase" id="RU003355"/>
    </source>
</evidence>
<keyword evidence="7" id="KW-0732">Signal</keyword>
<feature type="domain" description="Cysteine-rich transmembrane" evidence="18">
    <location>
        <begin position="10"/>
        <end position="40"/>
    </location>
</feature>
<feature type="domain" description="PA" evidence="16">
    <location>
        <begin position="441"/>
        <end position="520"/>
    </location>
</feature>
<dbReference type="InterPro" id="IPR015500">
    <property type="entry name" value="Peptidase_S8_subtilisin-rel"/>
</dbReference>
<dbReference type="PROSITE" id="PS00136">
    <property type="entry name" value="SUBTILASE_ASP"/>
    <property type="match status" value="1"/>
</dbReference>
<evidence type="ECO:0000256" key="10">
    <source>
        <dbReference type="ARBA" id="ARBA00023136"/>
    </source>
</evidence>
<feature type="domain" description="Inhibitor I9" evidence="17">
    <location>
        <begin position="110"/>
        <end position="182"/>
    </location>
</feature>
<protein>
    <submittedName>
        <fullName evidence="20">Subtilisin-like protease</fullName>
    </submittedName>
</protein>
<dbReference type="EMBL" id="CP097506">
    <property type="protein sequence ID" value="URD95838.1"/>
    <property type="molecule type" value="Genomic_DNA"/>
</dbReference>
<evidence type="ECO:0000256" key="1">
    <source>
        <dbReference type="ARBA" id="ARBA00004370"/>
    </source>
</evidence>
<dbReference type="InterPro" id="IPR000209">
    <property type="entry name" value="Peptidase_S8/S53_dom"/>
</dbReference>
<dbReference type="OrthoDB" id="206201at2759"/>
<dbReference type="InterPro" id="IPR045051">
    <property type="entry name" value="SBT"/>
</dbReference>
<evidence type="ECO:0000256" key="4">
    <source>
        <dbReference type="ARBA" id="ARBA00011073"/>
    </source>
</evidence>
<dbReference type="PRINTS" id="PR00723">
    <property type="entry name" value="SUBTILISIN"/>
</dbReference>
<dbReference type="InterPro" id="IPR022398">
    <property type="entry name" value="Peptidase_S8_His-AS"/>
</dbReference>
<evidence type="ECO:0000313" key="21">
    <source>
        <dbReference type="Proteomes" id="UP001055439"/>
    </source>
</evidence>
<comment type="subcellular location">
    <subcellularLocation>
        <location evidence="1">Membrane</location>
    </subcellularLocation>
    <subcellularLocation>
        <location evidence="2">Secreted</location>
    </subcellularLocation>
</comment>
<keyword evidence="8 13" id="KW-0378">Hydrolase</keyword>
<evidence type="ECO:0000256" key="8">
    <source>
        <dbReference type="ARBA" id="ARBA00022801"/>
    </source>
</evidence>
<evidence type="ECO:0000259" key="17">
    <source>
        <dbReference type="Pfam" id="PF05922"/>
    </source>
</evidence>
<name>A0A9E7FL03_9LILI</name>
<dbReference type="InterPro" id="IPR034197">
    <property type="entry name" value="Peptidases_S8_3"/>
</dbReference>
<evidence type="ECO:0000256" key="12">
    <source>
        <dbReference type="PIRSR" id="PIRSR615500-1"/>
    </source>
</evidence>
<dbReference type="AlphaFoldDB" id="A0A9E7FL03"/>
<dbReference type="InterPro" id="IPR023828">
    <property type="entry name" value="Peptidase_S8_Ser-AS"/>
</dbReference>
<keyword evidence="10" id="KW-0472">Membrane</keyword>
<evidence type="ECO:0000259" key="16">
    <source>
        <dbReference type="Pfam" id="PF02225"/>
    </source>
</evidence>
<evidence type="ECO:0000256" key="5">
    <source>
        <dbReference type="ARBA" id="ARBA00022525"/>
    </source>
</evidence>
<evidence type="ECO:0000256" key="6">
    <source>
        <dbReference type="ARBA" id="ARBA00022670"/>
    </source>
</evidence>
<feature type="active site" description="Charge relay system" evidence="12 13">
    <location>
        <position position="222"/>
    </location>
</feature>
<dbReference type="Gene3D" id="3.40.50.200">
    <property type="entry name" value="Peptidase S8/S53 domain"/>
    <property type="match status" value="1"/>
</dbReference>
<comment type="similarity">
    <text evidence="3">Belongs to the CYSTM1 family.</text>
</comment>
<keyword evidence="5" id="KW-0964">Secreted</keyword>
<evidence type="ECO:0000256" key="13">
    <source>
        <dbReference type="PROSITE-ProRule" id="PRU01240"/>
    </source>
</evidence>
<feature type="active site" description="Charge relay system" evidence="12 13">
    <location>
        <position position="604"/>
    </location>
</feature>
<dbReference type="InterPro" id="IPR036852">
    <property type="entry name" value="Peptidase_S8/S53_dom_sf"/>
</dbReference>
<dbReference type="PANTHER" id="PTHR10795">
    <property type="entry name" value="PROPROTEIN CONVERTASE SUBTILISIN/KEXIN"/>
    <property type="match status" value="1"/>
</dbReference>
<keyword evidence="21" id="KW-1185">Reference proteome</keyword>
<dbReference type="GO" id="GO:0004252">
    <property type="term" value="F:serine-type endopeptidase activity"/>
    <property type="evidence" value="ECO:0007669"/>
    <property type="project" value="UniProtKB-UniRule"/>
</dbReference>
<feature type="domain" description="Subtilisin-like protease fibronectin type-III" evidence="19">
    <location>
        <begin position="720"/>
        <end position="818"/>
    </location>
</feature>
<dbReference type="InterPro" id="IPR028144">
    <property type="entry name" value="CYSTM_dom"/>
</dbReference>
<dbReference type="Pfam" id="PF12734">
    <property type="entry name" value="CYSTM"/>
    <property type="match status" value="1"/>
</dbReference>
<gene>
    <name evidence="20" type="ORF">MUK42_30772</name>
</gene>
<dbReference type="Pfam" id="PF05922">
    <property type="entry name" value="Inhibitor_I9"/>
    <property type="match status" value="1"/>
</dbReference>
<dbReference type="InterPro" id="IPR037045">
    <property type="entry name" value="S8pro/Inhibitor_I9_sf"/>
</dbReference>
<dbReference type="PROSITE" id="PS00137">
    <property type="entry name" value="SUBTILASE_HIS"/>
    <property type="match status" value="1"/>
</dbReference>
<dbReference type="GO" id="GO:0016020">
    <property type="term" value="C:membrane"/>
    <property type="evidence" value="ECO:0007669"/>
    <property type="project" value="UniProtKB-SubCell"/>
</dbReference>
<dbReference type="InterPro" id="IPR003137">
    <property type="entry name" value="PA_domain"/>
</dbReference>
<dbReference type="Gene3D" id="3.30.70.80">
    <property type="entry name" value="Peptidase S8 propeptide/proteinase inhibitor I9"/>
    <property type="match status" value="1"/>
</dbReference>
<evidence type="ECO:0000256" key="7">
    <source>
        <dbReference type="ARBA" id="ARBA00022729"/>
    </source>
</evidence>
<keyword evidence="11" id="KW-0325">Glycoprotein</keyword>
<dbReference type="InterPro" id="IPR023827">
    <property type="entry name" value="Peptidase_S8_Asp-AS"/>
</dbReference>
<accession>A0A9E7FL03</accession>
<dbReference type="SUPFAM" id="SSF52025">
    <property type="entry name" value="PA domain"/>
    <property type="match status" value="1"/>
</dbReference>
<evidence type="ECO:0000256" key="9">
    <source>
        <dbReference type="ARBA" id="ARBA00022825"/>
    </source>
</evidence>
<feature type="active site" description="Charge relay system" evidence="12 13">
    <location>
        <position position="279"/>
    </location>
</feature>
<reference evidence="20" key="1">
    <citation type="submission" date="2022-05" db="EMBL/GenBank/DDBJ databases">
        <title>The Musa troglodytarum L. genome provides insights into the mechanism of non-climacteric behaviour and enrichment of carotenoids.</title>
        <authorList>
            <person name="Wang J."/>
        </authorList>
    </citation>
    <scope>NUCLEOTIDE SEQUENCE</scope>
    <source>
        <tissue evidence="20">Leaf</tissue>
    </source>
</reference>
<dbReference type="SUPFAM" id="SSF52743">
    <property type="entry name" value="Subtilisin-like"/>
    <property type="match status" value="1"/>
</dbReference>
<comment type="similarity">
    <text evidence="4 13 14">Belongs to the peptidase S8 family.</text>
</comment>
<dbReference type="Pfam" id="PF00082">
    <property type="entry name" value="Peptidase_S8"/>
    <property type="match status" value="1"/>
</dbReference>
<dbReference type="PROSITE" id="PS51892">
    <property type="entry name" value="SUBTILASE"/>
    <property type="match status" value="1"/>
</dbReference>
<dbReference type="InterPro" id="IPR046450">
    <property type="entry name" value="PA_dom_sf"/>
</dbReference>
<feature type="domain" description="Peptidase S8/S53" evidence="15">
    <location>
        <begin position="213"/>
        <end position="640"/>
    </location>
</feature>
<evidence type="ECO:0000259" key="15">
    <source>
        <dbReference type="Pfam" id="PF00082"/>
    </source>
</evidence>
<evidence type="ECO:0000256" key="11">
    <source>
        <dbReference type="ARBA" id="ARBA00023180"/>
    </source>
</evidence>
<dbReference type="Gene3D" id="2.60.40.2310">
    <property type="match status" value="1"/>
</dbReference>
<sequence>MDAPSAQEISYMEHVQKRHEEKGCLYACLFAFCCCFCCYEAYKVICSWNHRKLPSPPLHPLAMEHRRPLVLECCVLFLLLNGLAFRASEGQLLPVVDDQGDITTSHRLRTYIVHVKRPEGARLLTRHELKRWHESFLPNTTLDSGKRRLIYSYREVISGFAARLTPEEATAMRSMEGFVYARLEVTHRIATTHTPQFLGLSQTGRTWDSGNEGKGVVIGVLDSGIWSHPSFGDDGMPAPPEKFKGSCDHLSGVTCNNKIVGARGFLEGEGVIAIDHHGHGTHVAGIAAGNFVEGAEVLGMAAGTASGIAPKAHLSIYKVCFDDVDCPDSDILAAIDQAIDDEVDILSMSLGTAAATSYYFEDAVQLGSLTALRHGIVPVTTAGNGGPMFNTLHHDAPWVLTIGATSTDRRIRAKVKLGNGAEFVGESAYQPDSFDSSIMRTIVYPGEDHCSAESLKTIDVSDKIVLCSAGESEEVEKGKAVSDAGGAAMIIMNRKKDGYTTSAEAHVLPVSHLSYEDGSKVLAYFKSQKSSSTATIIFGGTVLEQRPSPAVASFSSRGPNNGNILKPDVLAPGVNILAAWPFMVGPNASATPSNPTFNMISGTSMAAPHVAGIMALIKSSHPNWSPSAIHSAIITSAKDTDSDGNYIIDEHTNEAANVFAVGAGQVNPSGALDPGLLYEIDPAIYPKYLCSLGYTTEMVELMWHKSGVQCETAEHINPWDLNYPSISVVLSPGEVIKVSRTVKHVDDSAETYRAKVTAPPGIAVELSKQELQFSGPDKEDTFGIDFSIESLDKISKPYGRGKIEWDSGGHVVTTPIAVEIGF</sequence>
<dbReference type="Pfam" id="PF02225">
    <property type="entry name" value="PA"/>
    <property type="match status" value="1"/>
</dbReference>
<dbReference type="Pfam" id="PF17766">
    <property type="entry name" value="fn3_6"/>
    <property type="match status" value="1"/>
</dbReference>
<dbReference type="CDD" id="cd04852">
    <property type="entry name" value="Peptidases_S8_3"/>
    <property type="match status" value="1"/>
</dbReference>
<evidence type="ECO:0000259" key="19">
    <source>
        <dbReference type="Pfam" id="PF17766"/>
    </source>
</evidence>
<evidence type="ECO:0000259" key="18">
    <source>
        <dbReference type="Pfam" id="PF12734"/>
    </source>
</evidence>
<dbReference type="Gene3D" id="3.50.30.30">
    <property type="match status" value="1"/>
</dbReference>
<organism evidence="20 21">
    <name type="scientific">Musa troglodytarum</name>
    <name type="common">fe'i banana</name>
    <dbReference type="NCBI Taxonomy" id="320322"/>
    <lineage>
        <taxon>Eukaryota</taxon>
        <taxon>Viridiplantae</taxon>
        <taxon>Streptophyta</taxon>
        <taxon>Embryophyta</taxon>
        <taxon>Tracheophyta</taxon>
        <taxon>Spermatophyta</taxon>
        <taxon>Magnoliopsida</taxon>
        <taxon>Liliopsida</taxon>
        <taxon>Zingiberales</taxon>
        <taxon>Musaceae</taxon>
        <taxon>Musa</taxon>
    </lineage>
</organism>
<dbReference type="CDD" id="cd02120">
    <property type="entry name" value="PA_subtilisin_like"/>
    <property type="match status" value="1"/>
</dbReference>
<evidence type="ECO:0000313" key="20">
    <source>
        <dbReference type="EMBL" id="URD95838.1"/>
    </source>
</evidence>
<dbReference type="GO" id="GO:0005576">
    <property type="term" value="C:extracellular region"/>
    <property type="evidence" value="ECO:0007669"/>
    <property type="project" value="UniProtKB-SubCell"/>
</dbReference>
<proteinExistence type="inferred from homology"/>
<keyword evidence="9 13" id="KW-0720">Serine protease</keyword>